<feature type="chain" id="PRO_5001823192" description="MF21" evidence="1">
    <location>
        <begin position="24"/>
        <end position="160"/>
    </location>
</feature>
<dbReference type="Gramene" id="KFK41322">
    <property type="protein sequence ID" value="KFK41322"/>
    <property type="gene ID" value="AALP_AA2G115000"/>
</dbReference>
<evidence type="ECO:0000256" key="1">
    <source>
        <dbReference type="SAM" id="SignalP"/>
    </source>
</evidence>
<evidence type="ECO:0000313" key="2">
    <source>
        <dbReference type="EMBL" id="KFK41322.1"/>
    </source>
</evidence>
<evidence type="ECO:0000313" key="3">
    <source>
        <dbReference type="Proteomes" id="UP000029120"/>
    </source>
</evidence>
<protein>
    <recommendedName>
        <fullName evidence="4">MF21</fullName>
    </recommendedName>
</protein>
<name>A0A087HGS0_ARAAL</name>
<gene>
    <name evidence="2" type="ordered locus">AALP_Aa2g115000</name>
</gene>
<dbReference type="OrthoDB" id="1055173at2759"/>
<evidence type="ECO:0008006" key="4">
    <source>
        <dbReference type="Google" id="ProtNLM"/>
    </source>
</evidence>
<dbReference type="EMBL" id="CM002870">
    <property type="protein sequence ID" value="KFK41322.1"/>
    <property type="molecule type" value="Genomic_DNA"/>
</dbReference>
<organism evidence="2 3">
    <name type="scientific">Arabis alpina</name>
    <name type="common">Alpine rock-cress</name>
    <dbReference type="NCBI Taxonomy" id="50452"/>
    <lineage>
        <taxon>Eukaryota</taxon>
        <taxon>Viridiplantae</taxon>
        <taxon>Streptophyta</taxon>
        <taxon>Embryophyta</taxon>
        <taxon>Tracheophyta</taxon>
        <taxon>Spermatophyta</taxon>
        <taxon>Magnoliopsida</taxon>
        <taxon>eudicotyledons</taxon>
        <taxon>Gunneridae</taxon>
        <taxon>Pentapetalae</taxon>
        <taxon>rosids</taxon>
        <taxon>malvids</taxon>
        <taxon>Brassicales</taxon>
        <taxon>Brassicaceae</taxon>
        <taxon>Arabideae</taxon>
        <taxon>Arabis</taxon>
    </lineage>
</organism>
<accession>A0A087HGS0</accession>
<keyword evidence="1" id="KW-0732">Signal</keyword>
<feature type="signal peptide" evidence="1">
    <location>
        <begin position="1"/>
        <end position="23"/>
    </location>
</feature>
<sequence length="160" mass="17959">MTELKWICISFSLTLLLSLAVESLKIDQKWSVGNQFGSEGGFCLPGLCIRGAGGGRFHYGRDNYDGGRGLQYQRGSVDRRSGFRETMYCRPLTCYGGSCDALHLQLDKGLYESLINKNAAKQPSTIDYNIPETFKYNVNKNYEDFKEVKEEEAAMAPQSN</sequence>
<keyword evidence="3" id="KW-1185">Reference proteome</keyword>
<dbReference type="Proteomes" id="UP000029120">
    <property type="component" value="Chromosome 2"/>
</dbReference>
<dbReference type="AlphaFoldDB" id="A0A087HGS0"/>
<reference evidence="3" key="1">
    <citation type="journal article" date="2015" name="Nat. Plants">
        <title>Genome expansion of Arabis alpina linked with retrotransposition and reduced symmetric DNA methylation.</title>
        <authorList>
            <person name="Willing E.M."/>
            <person name="Rawat V."/>
            <person name="Mandakova T."/>
            <person name="Maumus F."/>
            <person name="James G.V."/>
            <person name="Nordstroem K.J."/>
            <person name="Becker C."/>
            <person name="Warthmann N."/>
            <person name="Chica C."/>
            <person name="Szarzynska B."/>
            <person name="Zytnicki M."/>
            <person name="Albani M.C."/>
            <person name="Kiefer C."/>
            <person name="Bergonzi S."/>
            <person name="Castaings L."/>
            <person name="Mateos J.L."/>
            <person name="Berns M.C."/>
            <person name="Bujdoso N."/>
            <person name="Piofczyk T."/>
            <person name="de Lorenzo L."/>
            <person name="Barrero-Sicilia C."/>
            <person name="Mateos I."/>
            <person name="Piednoel M."/>
            <person name="Hagmann J."/>
            <person name="Chen-Min-Tao R."/>
            <person name="Iglesias-Fernandez R."/>
            <person name="Schuster S.C."/>
            <person name="Alonso-Blanco C."/>
            <person name="Roudier F."/>
            <person name="Carbonero P."/>
            <person name="Paz-Ares J."/>
            <person name="Davis S.J."/>
            <person name="Pecinka A."/>
            <person name="Quesneville H."/>
            <person name="Colot V."/>
            <person name="Lysak M.A."/>
            <person name="Weigel D."/>
            <person name="Coupland G."/>
            <person name="Schneeberger K."/>
        </authorList>
    </citation>
    <scope>NUCLEOTIDE SEQUENCE [LARGE SCALE GENOMIC DNA]</scope>
    <source>
        <strain evidence="3">cv. Pajares</strain>
    </source>
</reference>
<dbReference type="OMA" id="KWICISF"/>
<proteinExistence type="predicted"/>